<protein>
    <recommendedName>
        <fullName evidence="11">NVEALA protein</fullName>
    </recommendedName>
</protein>
<dbReference type="InterPro" id="IPR025905">
    <property type="entry name" value="NVEALA"/>
</dbReference>
<dbReference type="Proteomes" id="UP000284495">
    <property type="component" value="Unassembled WGS sequence"/>
</dbReference>
<reference evidence="3" key="2">
    <citation type="journal article" date="2018" name="BMC Genomics">
        <title>Whole genome sequencing and function prediction of 133 gut anaerobes isolated from chicken caecum in pure cultures.</title>
        <authorList>
            <person name="Medvecky M."/>
            <person name="Cejkova D."/>
            <person name="Polansky O."/>
            <person name="Karasova D."/>
            <person name="Kubasova T."/>
            <person name="Cizek A."/>
            <person name="Rychlik I."/>
        </authorList>
    </citation>
    <scope>NUCLEOTIDE SEQUENCE</scope>
    <source>
        <strain evidence="3">An109</strain>
    </source>
</reference>
<reference evidence="9 10" key="4">
    <citation type="journal article" date="2019" name="Nat. Med.">
        <title>A library of human gut bacterial isolates paired with longitudinal multiomics data enables mechanistic microbiome research.</title>
        <authorList>
            <person name="Poyet M."/>
            <person name="Groussin M."/>
            <person name="Gibbons S.M."/>
            <person name="Avila-Pacheco J."/>
            <person name="Jiang X."/>
            <person name="Kearney S.M."/>
            <person name="Perrotta A.R."/>
            <person name="Berdy B."/>
            <person name="Zhao S."/>
            <person name="Lieberman T.D."/>
            <person name="Swanson P.K."/>
            <person name="Smith M."/>
            <person name="Roesemann S."/>
            <person name="Alexander J.E."/>
            <person name="Rich S.A."/>
            <person name="Livny J."/>
            <person name="Vlamakis H."/>
            <person name="Clish C."/>
            <person name="Bullock K."/>
            <person name="Deik A."/>
            <person name="Scott J."/>
            <person name="Pierce K.A."/>
            <person name="Xavier R.J."/>
            <person name="Alm E.J."/>
        </authorList>
    </citation>
    <scope>NUCLEOTIDE SEQUENCE [LARGE SCALE GENOMIC DNA]</scope>
    <source>
        <strain evidence="2 9">BIOML-A7</strain>
        <strain evidence="1 10">BIOML-A73</strain>
    </source>
</reference>
<accession>A0A1Y4VQT3</accession>
<dbReference type="EMBL" id="NFLW01000006">
    <property type="protein sequence ID" value="OUQ72507.1"/>
    <property type="molecule type" value="Genomic_DNA"/>
</dbReference>
<evidence type="ECO:0000313" key="6">
    <source>
        <dbReference type="Proteomes" id="UP000196036"/>
    </source>
</evidence>
<dbReference type="EMBL" id="WDER01000089">
    <property type="protein sequence ID" value="KAB6078661.1"/>
    <property type="molecule type" value="Genomic_DNA"/>
</dbReference>
<evidence type="ECO:0000313" key="4">
    <source>
        <dbReference type="EMBL" id="RGV15095.1"/>
    </source>
</evidence>
<evidence type="ECO:0000313" key="3">
    <source>
        <dbReference type="EMBL" id="OUQ72507.1"/>
    </source>
</evidence>
<dbReference type="EMBL" id="QROO01000006">
    <property type="protein sequence ID" value="RHL40052.1"/>
    <property type="molecule type" value="Genomic_DNA"/>
</dbReference>
<organism evidence="3 6">
    <name type="scientific">Bacteroides xylanisolvens</name>
    <dbReference type="NCBI Taxonomy" id="371601"/>
    <lineage>
        <taxon>Bacteria</taxon>
        <taxon>Pseudomonadati</taxon>
        <taxon>Bacteroidota</taxon>
        <taxon>Bacteroidia</taxon>
        <taxon>Bacteroidales</taxon>
        <taxon>Bacteroidaceae</taxon>
        <taxon>Bacteroides</taxon>
    </lineage>
</organism>
<evidence type="ECO:0008006" key="11">
    <source>
        <dbReference type="Google" id="ProtNLM"/>
    </source>
</evidence>
<proteinExistence type="predicted"/>
<gene>
    <name evidence="3" type="ORF">B5E52_04535</name>
    <name evidence="5" type="ORF">DW027_06150</name>
    <name evidence="4" type="ORF">DWW25_09515</name>
    <name evidence="1" type="ORF">GA560_22125</name>
    <name evidence="2" type="ORF">GAZ26_20975</name>
</gene>
<dbReference type="Proteomes" id="UP000196036">
    <property type="component" value="Unassembled WGS sequence"/>
</dbReference>
<evidence type="ECO:0000313" key="8">
    <source>
        <dbReference type="Proteomes" id="UP000284495"/>
    </source>
</evidence>
<evidence type="ECO:0000313" key="9">
    <source>
        <dbReference type="Proteomes" id="UP000471447"/>
    </source>
</evidence>
<dbReference type="Proteomes" id="UP000474077">
    <property type="component" value="Unassembled WGS sequence"/>
</dbReference>
<comment type="caution">
    <text evidence="3">The sequence shown here is derived from an EMBL/GenBank/DDBJ whole genome shotgun (WGS) entry which is preliminary data.</text>
</comment>
<reference evidence="7 8" key="3">
    <citation type="submission" date="2018-08" db="EMBL/GenBank/DDBJ databases">
        <title>A genome reference for cultivated species of the human gut microbiota.</title>
        <authorList>
            <person name="Zou Y."/>
            <person name="Xue W."/>
            <person name="Luo G."/>
        </authorList>
    </citation>
    <scope>NUCLEOTIDE SEQUENCE [LARGE SCALE GENOMIC DNA]</scope>
    <source>
        <strain evidence="4 7">AF14-7</strain>
        <strain evidence="5 8">AF38-2</strain>
    </source>
</reference>
<evidence type="ECO:0000313" key="1">
    <source>
        <dbReference type="EMBL" id="KAB6078661.1"/>
    </source>
</evidence>
<dbReference type="EMBL" id="WDCG01000030">
    <property type="protein sequence ID" value="KAB6419546.1"/>
    <property type="molecule type" value="Genomic_DNA"/>
</dbReference>
<dbReference type="Pfam" id="PF14055">
    <property type="entry name" value="NVEALA"/>
    <property type="match status" value="1"/>
</dbReference>
<evidence type="ECO:0000313" key="7">
    <source>
        <dbReference type="Proteomes" id="UP000283369"/>
    </source>
</evidence>
<dbReference type="Proteomes" id="UP000283369">
    <property type="component" value="Unassembled WGS sequence"/>
</dbReference>
<name>A0A1Y4VQT3_9BACE</name>
<dbReference type="Proteomes" id="UP000471447">
    <property type="component" value="Unassembled WGS sequence"/>
</dbReference>
<evidence type="ECO:0000313" key="2">
    <source>
        <dbReference type="EMBL" id="KAB6419546.1"/>
    </source>
</evidence>
<evidence type="ECO:0000313" key="5">
    <source>
        <dbReference type="EMBL" id="RHL40052.1"/>
    </source>
</evidence>
<dbReference type="EMBL" id="QRYV01000019">
    <property type="protein sequence ID" value="RGV15095.1"/>
    <property type="molecule type" value="Genomic_DNA"/>
</dbReference>
<evidence type="ECO:0000313" key="10">
    <source>
        <dbReference type="Proteomes" id="UP000474077"/>
    </source>
</evidence>
<sequence length="94" mass="10364">MKIKILFLGFICIATLLSLFFSKEKQLHFILTLDNIESLAAGEDGQYSCTASTDCYNMIGQKDGSVSCSGNVCSRGSDWSGKRWVECDGNKTYC</sequence>
<dbReference type="RefSeq" id="WP_049702658.1">
    <property type="nucleotide sequence ID" value="NZ_CP042282.1"/>
</dbReference>
<dbReference type="AlphaFoldDB" id="A0A1Y4VQT3"/>
<reference evidence="6" key="1">
    <citation type="submission" date="2017-04" db="EMBL/GenBank/DDBJ databases">
        <title>Function of individual gut microbiota members based on whole genome sequencing of pure cultures obtained from chicken caecum.</title>
        <authorList>
            <person name="Medvecky M."/>
            <person name="Cejkova D."/>
            <person name="Polansky O."/>
            <person name="Karasova D."/>
            <person name="Kubasova T."/>
            <person name="Cizek A."/>
            <person name="Rychlik I."/>
        </authorList>
    </citation>
    <scope>NUCLEOTIDE SEQUENCE [LARGE SCALE GENOMIC DNA]</scope>
    <source>
        <strain evidence="6">An109</strain>
    </source>
</reference>